<proteinExistence type="predicted"/>
<dbReference type="EMBL" id="QGKX02000996">
    <property type="protein sequence ID" value="KAF3556298.1"/>
    <property type="molecule type" value="Genomic_DNA"/>
</dbReference>
<sequence length="301" mass="32426">MRPVSIDGEVVVSIDTGLLMPFDIASVVSFDGVWSQHCVRPQTRAFFPQLVPAQLCILVVLPTMGVDRRSRVVSIDASLCSKKSSIVTSFSTSSIDVEVVPLDVEVVLSTDVEVVTLVDVDVVLSIDVEVVLSIDIEVVLSIDVEVVLSIDVEVVPSVDVEVMPSVDVEVMPSVDVKVVPSVDVEVLPSVDVEVVSSVPSSSTQLSSSDTCLRPSSFLNIPFSSTLSMSILILSVSPQVVSFFQRMNNVGMNSIQMNSTRMNSVTVNSVDRQRMNSVDRRGMSSVQMNSTLVNSTMVNSVV</sequence>
<evidence type="ECO:0000313" key="2">
    <source>
        <dbReference type="Proteomes" id="UP000712600"/>
    </source>
</evidence>
<name>A0A8S9QYB2_BRACR</name>
<dbReference type="Proteomes" id="UP000712600">
    <property type="component" value="Unassembled WGS sequence"/>
</dbReference>
<organism evidence="1 2">
    <name type="scientific">Brassica cretica</name>
    <name type="common">Mustard</name>
    <dbReference type="NCBI Taxonomy" id="69181"/>
    <lineage>
        <taxon>Eukaryota</taxon>
        <taxon>Viridiplantae</taxon>
        <taxon>Streptophyta</taxon>
        <taxon>Embryophyta</taxon>
        <taxon>Tracheophyta</taxon>
        <taxon>Spermatophyta</taxon>
        <taxon>Magnoliopsida</taxon>
        <taxon>eudicotyledons</taxon>
        <taxon>Gunneridae</taxon>
        <taxon>Pentapetalae</taxon>
        <taxon>rosids</taxon>
        <taxon>malvids</taxon>
        <taxon>Brassicales</taxon>
        <taxon>Brassicaceae</taxon>
        <taxon>Brassiceae</taxon>
        <taxon>Brassica</taxon>
    </lineage>
</organism>
<accession>A0A8S9QYB2</accession>
<gene>
    <name evidence="1" type="ORF">F2Q69_00013087</name>
</gene>
<comment type="caution">
    <text evidence="1">The sequence shown here is derived from an EMBL/GenBank/DDBJ whole genome shotgun (WGS) entry which is preliminary data.</text>
</comment>
<protein>
    <submittedName>
        <fullName evidence="1">Uncharacterized protein</fullName>
    </submittedName>
</protein>
<reference evidence="1" key="1">
    <citation type="submission" date="2019-12" db="EMBL/GenBank/DDBJ databases">
        <title>Genome sequencing and annotation of Brassica cretica.</title>
        <authorList>
            <person name="Studholme D.J."/>
            <person name="Sarris P."/>
        </authorList>
    </citation>
    <scope>NUCLEOTIDE SEQUENCE</scope>
    <source>
        <strain evidence="1">PFS-109/04</strain>
        <tissue evidence="1">Leaf</tissue>
    </source>
</reference>
<dbReference type="AlphaFoldDB" id="A0A8S9QYB2"/>
<evidence type="ECO:0000313" key="1">
    <source>
        <dbReference type="EMBL" id="KAF3556298.1"/>
    </source>
</evidence>